<accession>A0A7R9YFM8</accession>
<dbReference type="PANTHER" id="PTHR12241:SF31">
    <property type="entry name" value="POLYGLUTAMYLASE COMPLEX SUBUNIT TTLL1"/>
    <property type="match status" value="1"/>
</dbReference>
<dbReference type="PANTHER" id="PTHR12241">
    <property type="entry name" value="TUBULIN POLYGLUTAMYLASE"/>
    <property type="match status" value="1"/>
</dbReference>
<evidence type="ECO:0000313" key="12">
    <source>
        <dbReference type="EMBL" id="CAD8263264.1"/>
    </source>
</evidence>
<feature type="region of interest" description="Disordered" evidence="11">
    <location>
        <begin position="401"/>
        <end position="421"/>
    </location>
</feature>
<evidence type="ECO:0000256" key="1">
    <source>
        <dbReference type="ARBA" id="ARBA00004120"/>
    </source>
</evidence>
<keyword evidence="5" id="KW-0493">Microtubule</keyword>
<keyword evidence="6" id="KW-0547">Nucleotide-binding</keyword>
<keyword evidence="10" id="KW-0966">Cell projection</keyword>
<keyword evidence="4" id="KW-0436">Ligase</keyword>
<evidence type="ECO:0008006" key="13">
    <source>
        <dbReference type="Google" id="ProtNLM"/>
    </source>
</evidence>
<gene>
    <name evidence="12" type="ORF">PPYR1160_LOCUS12766</name>
</gene>
<evidence type="ECO:0000256" key="2">
    <source>
        <dbReference type="ARBA" id="ARBA00006118"/>
    </source>
</evidence>
<evidence type="ECO:0000256" key="10">
    <source>
        <dbReference type="ARBA" id="ARBA00023273"/>
    </source>
</evidence>
<dbReference type="Pfam" id="PF03133">
    <property type="entry name" value="TTL"/>
    <property type="match status" value="1"/>
</dbReference>
<dbReference type="GO" id="GO:0015631">
    <property type="term" value="F:tubulin binding"/>
    <property type="evidence" value="ECO:0007669"/>
    <property type="project" value="TreeGrafter"/>
</dbReference>
<dbReference type="SUPFAM" id="SSF56059">
    <property type="entry name" value="Glutathione synthetase ATP-binding domain-like"/>
    <property type="match status" value="1"/>
</dbReference>
<reference evidence="12" key="1">
    <citation type="submission" date="2021-01" db="EMBL/GenBank/DDBJ databases">
        <authorList>
            <person name="Corre E."/>
            <person name="Pelletier E."/>
            <person name="Niang G."/>
            <person name="Scheremetjew M."/>
            <person name="Finn R."/>
            <person name="Kale V."/>
            <person name="Holt S."/>
            <person name="Cochrane G."/>
            <person name="Meng A."/>
            <person name="Brown T."/>
            <person name="Cohen L."/>
        </authorList>
    </citation>
    <scope>NUCLEOTIDE SEQUENCE</scope>
    <source>
        <strain evidence="12">CCMP2078</strain>
    </source>
</reference>
<evidence type="ECO:0000256" key="6">
    <source>
        <dbReference type="ARBA" id="ARBA00022741"/>
    </source>
</evidence>
<keyword evidence="7" id="KW-0067">ATP-binding</keyword>
<proteinExistence type="inferred from homology"/>
<organism evidence="12">
    <name type="scientific">Pinguiococcus pyrenoidosus</name>
    <dbReference type="NCBI Taxonomy" id="172671"/>
    <lineage>
        <taxon>Eukaryota</taxon>
        <taxon>Sar</taxon>
        <taxon>Stramenopiles</taxon>
        <taxon>Ochrophyta</taxon>
        <taxon>Pinguiophyceae</taxon>
        <taxon>Pinguiochrysidales</taxon>
        <taxon>Pinguiochrysidaceae</taxon>
        <taxon>Pinguiococcus</taxon>
    </lineage>
</organism>
<protein>
    <recommendedName>
        <fullName evidence="13">Tubulin--tyrosine ligase-like protein 9</fullName>
    </recommendedName>
</protein>
<feature type="compositionally biased region" description="Basic and acidic residues" evidence="11">
    <location>
        <begin position="405"/>
        <end position="421"/>
    </location>
</feature>
<name>A0A7R9YFM8_9STRA</name>
<dbReference type="PROSITE" id="PS51221">
    <property type="entry name" value="TTL"/>
    <property type="match status" value="1"/>
</dbReference>
<dbReference type="Gene3D" id="3.30.470.20">
    <property type="entry name" value="ATP-grasp fold, B domain"/>
    <property type="match status" value="1"/>
</dbReference>
<dbReference type="GO" id="GO:0070740">
    <property type="term" value="F:tubulin-glutamic acid ligase activity"/>
    <property type="evidence" value="ECO:0007669"/>
    <property type="project" value="TreeGrafter"/>
</dbReference>
<dbReference type="GO" id="GO:0036064">
    <property type="term" value="C:ciliary basal body"/>
    <property type="evidence" value="ECO:0007669"/>
    <property type="project" value="TreeGrafter"/>
</dbReference>
<keyword evidence="8" id="KW-0969">Cilium</keyword>
<evidence type="ECO:0000256" key="3">
    <source>
        <dbReference type="ARBA" id="ARBA00022490"/>
    </source>
</evidence>
<evidence type="ECO:0000256" key="9">
    <source>
        <dbReference type="ARBA" id="ARBA00023212"/>
    </source>
</evidence>
<dbReference type="FunFam" id="3.30.470.20:FF:000033">
    <property type="entry name" value="Probable tubulin polyglutamylase TTLL1"/>
    <property type="match status" value="1"/>
</dbReference>
<dbReference type="EMBL" id="HBEA01016738">
    <property type="protein sequence ID" value="CAD8263264.1"/>
    <property type="molecule type" value="Transcribed_RNA"/>
</dbReference>
<keyword evidence="3" id="KW-0963">Cytoplasm</keyword>
<dbReference type="GO" id="GO:0005874">
    <property type="term" value="C:microtubule"/>
    <property type="evidence" value="ECO:0007669"/>
    <property type="project" value="UniProtKB-KW"/>
</dbReference>
<dbReference type="InterPro" id="IPR004344">
    <property type="entry name" value="TTL/TTLL_fam"/>
</dbReference>
<evidence type="ECO:0000256" key="5">
    <source>
        <dbReference type="ARBA" id="ARBA00022701"/>
    </source>
</evidence>
<evidence type="ECO:0000256" key="4">
    <source>
        <dbReference type="ARBA" id="ARBA00022598"/>
    </source>
</evidence>
<evidence type="ECO:0000256" key="11">
    <source>
        <dbReference type="SAM" id="MobiDB-lite"/>
    </source>
</evidence>
<evidence type="ECO:0000256" key="7">
    <source>
        <dbReference type="ARBA" id="ARBA00022840"/>
    </source>
</evidence>
<comment type="subcellular location">
    <subcellularLocation>
        <location evidence="1">Cytoplasm</location>
        <location evidence="1">Cytoskeleton</location>
        <location evidence="1">Cilium basal body</location>
    </subcellularLocation>
</comment>
<sequence>MQRSRQNVLKWKADVEKSVLTVNFDRRGWQPGTEDDWNFYWATVQNVKWIFNPENGVRLNDHQLICHYPNHYELTRKDLMAKNIKKYMKELQRDPRNAALEDFIPVTYMLPADYSLFVEEFRRNPRAMWIMKPTGKAQGKGIFLINKLAQIKKWSSVRWASMPLREAYVISRYINEPLLIGGRKFDLRLYVLVTCFRPLKVYQYRHGFARFCNVRYTNAAADMDNMFVHLTNVAIQKTADEYNSIHGGKWHVRNLRLYLQGTAGLEATERLFAQMDAIIVHSCKAAQPVMINDRHCFECYGFDLLIDANLKAWLVEVNASPSLSCTTQNDRIMKTALIRDVLRVAVPDSLAEEPYRGAQASGPPQSIGEFTLLYDENLDPDGDILRGLSAASTYAGTAGLNAAMERGRSESTRSKETPKWR</sequence>
<dbReference type="GO" id="GO:0000226">
    <property type="term" value="P:microtubule cytoskeleton organization"/>
    <property type="evidence" value="ECO:0007669"/>
    <property type="project" value="TreeGrafter"/>
</dbReference>
<comment type="similarity">
    <text evidence="2">Belongs to the tubulin polyglutamylase family.</text>
</comment>
<keyword evidence="9" id="KW-0206">Cytoskeleton</keyword>
<dbReference type="AlphaFoldDB" id="A0A7R9YFM8"/>
<evidence type="ECO:0000256" key="8">
    <source>
        <dbReference type="ARBA" id="ARBA00023069"/>
    </source>
</evidence>
<dbReference type="GO" id="GO:0005524">
    <property type="term" value="F:ATP binding"/>
    <property type="evidence" value="ECO:0007669"/>
    <property type="project" value="UniProtKB-KW"/>
</dbReference>